<dbReference type="Proteomes" id="UP000828390">
    <property type="component" value="Unassembled WGS sequence"/>
</dbReference>
<sequence length="112" mass="12946">MRNRYYMYAMKFRERQKLKSHIDITIISDTEQSPCISANSVTSSTVIQESRSSRSSNSQLLVRMAFPGKQRANKALVKARNEIQSLKKSIHDHQKSVAKWKKKYQLSKKQAG</sequence>
<evidence type="ECO:0000256" key="1">
    <source>
        <dbReference type="SAM" id="Coils"/>
    </source>
</evidence>
<dbReference type="EMBL" id="JAIWYP010000001">
    <property type="protein sequence ID" value="KAH3884588.1"/>
    <property type="molecule type" value="Genomic_DNA"/>
</dbReference>
<evidence type="ECO:0000313" key="3">
    <source>
        <dbReference type="Proteomes" id="UP000828390"/>
    </source>
</evidence>
<proteinExistence type="predicted"/>
<comment type="caution">
    <text evidence="2">The sequence shown here is derived from an EMBL/GenBank/DDBJ whole genome shotgun (WGS) entry which is preliminary data.</text>
</comment>
<reference evidence="2" key="1">
    <citation type="journal article" date="2019" name="bioRxiv">
        <title>The Genome of the Zebra Mussel, Dreissena polymorpha: A Resource for Invasive Species Research.</title>
        <authorList>
            <person name="McCartney M.A."/>
            <person name="Auch B."/>
            <person name="Kono T."/>
            <person name="Mallez S."/>
            <person name="Zhang Y."/>
            <person name="Obille A."/>
            <person name="Becker A."/>
            <person name="Abrahante J.E."/>
            <person name="Garbe J."/>
            <person name="Badalamenti J.P."/>
            <person name="Herman A."/>
            <person name="Mangelson H."/>
            <person name="Liachko I."/>
            <person name="Sullivan S."/>
            <person name="Sone E.D."/>
            <person name="Koren S."/>
            <person name="Silverstein K.A.T."/>
            <person name="Beckman K.B."/>
            <person name="Gohl D.M."/>
        </authorList>
    </citation>
    <scope>NUCLEOTIDE SEQUENCE</scope>
    <source>
        <strain evidence="2">Duluth1</strain>
        <tissue evidence="2">Whole animal</tissue>
    </source>
</reference>
<name>A0A9D4MYB8_DREPO</name>
<feature type="coiled-coil region" evidence="1">
    <location>
        <begin position="69"/>
        <end position="103"/>
    </location>
</feature>
<organism evidence="2 3">
    <name type="scientific">Dreissena polymorpha</name>
    <name type="common">Zebra mussel</name>
    <name type="synonym">Mytilus polymorpha</name>
    <dbReference type="NCBI Taxonomy" id="45954"/>
    <lineage>
        <taxon>Eukaryota</taxon>
        <taxon>Metazoa</taxon>
        <taxon>Spiralia</taxon>
        <taxon>Lophotrochozoa</taxon>
        <taxon>Mollusca</taxon>
        <taxon>Bivalvia</taxon>
        <taxon>Autobranchia</taxon>
        <taxon>Heteroconchia</taxon>
        <taxon>Euheterodonta</taxon>
        <taxon>Imparidentia</taxon>
        <taxon>Neoheterodontei</taxon>
        <taxon>Myida</taxon>
        <taxon>Dreissenoidea</taxon>
        <taxon>Dreissenidae</taxon>
        <taxon>Dreissena</taxon>
    </lineage>
</organism>
<evidence type="ECO:0000313" key="2">
    <source>
        <dbReference type="EMBL" id="KAH3884588.1"/>
    </source>
</evidence>
<gene>
    <name evidence="2" type="ORF">DPMN_008571</name>
</gene>
<accession>A0A9D4MYB8</accession>
<reference evidence="2" key="2">
    <citation type="submission" date="2020-11" db="EMBL/GenBank/DDBJ databases">
        <authorList>
            <person name="McCartney M.A."/>
            <person name="Auch B."/>
            <person name="Kono T."/>
            <person name="Mallez S."/>
            <person name="Becker A."/>
            <person name="Gohl D.M."/>
            <person name="Silverstein K.A.T."/>
            <person name="Koren S."/>
            <person name="Bechman K.B."/>
            <person name="Herman A."/>
            <person name="Abrahante J.E."/>
            <person name="Garbe J."/>
        </authorList>
    </citation>
    <scope>NUCLEOTIDE SEQUENCE</scope>
    <source>
        <strain evidence="2">Duluth1</strain>
        <tissue evidence="2">Whole animal</tissue>
    </source>
</reference>
<keyword evidence="1" id="KW-0175">Coiled coil</keyword>
<protein>
    <submittedName>
        <fullName evidence="2">Uncharacterized protein</fullName>
    </submittedName>
</protein>
<keyword evidence="3" id="KW-1185">Reference proteome</keyword>
<dbReference type="AlphaFoldDB" id="A0A9D4MYB8"/>